<dbReference type="Pfam" id="PF09339">
    <property type="entry name" value="HTH_IclR"/>
    <property type="match status" value="1"/>
</dbReference>
<evidence type="ECO:0000256" key="1">
    <source>
        <dbReference type="ARBA" id="ARBA00023015"/>
    </source>
</evidence>
<dbReference type="SMART" id="SM00346">
    <property type="entry name" value="HTH_ICLR"/>
    <property type="match status" value="1"/>
</dbReference>
<dbReference type="PANTHER" id="PTHR30136:SF24">
    <property type="entry name" value="HTH-TYPE TRANSCRIPTIONAL REPRESSOR ALLR"/>
    <property type="match status" value="1"/>
</dbReference>
<keyword evidence="9" id="KW-1185">Reference proteome</keyword>
<dbReference type="PROSITE" id="PS51077">
    <property type="entry name" value="HTH_ICLR"/>
    <property type="match status" value="1"/>
</dbReference>
<dbReference type="RefSeq" id="WP_181737037.1">
    <property type="nucleotide sequence ID" value="NZ_JACEOL010000003.1"/>
</dbReference>
<dbReference type="AlphaFoldDB" id="A0A7W2API3"/>
<evidence type="ECO:0000256" key="2">
    <source>
        <dbReference type="ARBA" id="ARBA00023125"/>
    </source>
</evidence>
<dbReference type="SUPFAM" id="SSF55781">
    <property type="entry name" value="GAF domain-like"/>
    <property type="match status" value="1"/>
</dbReference>
<dbReference type="PANTHER" id="PTHR30136">
    <property type="entry name" value="HELIX-TURN-HELIX TRANSCRIPTIONAL REGULATOR, ICLR FAMILY"/>
    <property type="match status" value="1"/>
</dbReference>
<evidence type="ECO:0000256" key="3">
    <source>
        <dbReference type="ARBA" id="ARBA00023163"/>
    </source>
</evidence>
<dbReference type="InterPro" id="IPR005471">
    <property type="entry name" value="Tscrpt_reg_IclR_N"/>
</dbReference>
<dbReference type="InterPro" id="IPR050707">
    <property type="entry name" value="HTH_MetabolicPath_Reg"/>
</dbReference>
<organism evidence="8 9">
    <name type="scientific">Thermoactinomyces mirandus</name>
    <dbReference type="NCBI Taxonomy" id="2756294"/>
    <lineage>
        <taxon>Bacteria</taxon>
        <taxon>Bacillati</taxon>
        <taxon>Bacillota</taxon>
        <taxon>Bacilli</taxon>
        <taxon>Bacillales</taxon>
        <taxon>Thermoactinomycetaceae</taxon>
        <taxon>Thermoactinomyces</taxon>
    </lineage>
</organism>
<dbReference type="Gene3D" id="3.30.450.40">
    <property type="match status" value="1"/>
</dbReference>
<keyword evidence="2" id="KW-0238">DNA-binding</keyword>
<protein>
    <recommendedName>
        <fullName evidence="5">Glycerol operon regulatory protein</fullName>
    </recommendedName>
</protein>
<evidence type="ECO:0000256" key="4">
    <source>
        <dbReference type="ARBA" id="ARBA00058938"/>
    </source>
</evidence>
<evidence type="ECO:0000313" key="9">
    <source>
        <dbReference type="Proteomes" id="UP000538292"/>
    </source>
</evidence>
<feature type="domain" description="IclR-ED" evidence="7">
    <location>
        <begin position="67"/>
        <end position="251"/>
    </location>
</feature>
<evidence type="ECO:0000256" key="5">
    <source>
        <dbReference type="ARBA" id="ARBA00070406"/>
    </source>
</evidence>
<evidence type="ECO:0000313" key="8">
    <source>
        <dbReference type="EMBL" id="MBA4600994.1"/>
    </source>
</evidence>
<comment type="function">
    <text evidence="4">May be an activator protein for the gylABX operon.</text>
</comment>
<gene>
    <name evidence="8" type="ORF">H2C83_01355</name>
</gene>
<dbReference type="SUPFAM" id="SSF46785">
    <property type="entry name" value="Winged helix' DNA-binding domain"/>
    <property type="match status" value="1"/>
</dbReference>
<keyword evidence="3" id="KW-0804">Transcription</keyword>
<dbReference type="FunFam" id="1.10.10.10:FF:000056">
    <property type="entry name" value="IclR family transcriptional regulator"/>
    <property type="match status" value="1"/>
</dbReference>
<dbReference type="PROSITE" id="PS51078">
    <property type="entry name" value="ICLR_ED"/>
    <property type="match status" value="1"/>
</dbReference>
<dbReference type="EMBL" id="JACEOL010000003">
    <property type="protein sequence ID" value="MBA4600994.1"/>
    <property type="molecule type" value="Genomic_DNA"/>
</dbReference>
<keyword evidence="1" id="KW-0805">Transcription regulation</keyword>
<dbReference type="GO" id="GO:0003677">
    <property type="term" value="F:DNA binding"/>
    <property type="evidence" value="ECO:0007669"/>
    <property type="project" value="UniProtKB-KW"/>
</dbReference>
<dbReference type="InterPro" id="IPR036390">
    <property type="entry name" value="WH_DNA-bd_sf"/>
</dbReference>
<dbReference type="InterPro" id="IPR014757">
    <property type="entry name" value="Tscrpt_reg_IclR_C"/>
</dbReference>
<proteinExistence type="predicted"/>
<comment type="caution">
    <text evidence="8">The sequence shown here is derived from an EMBL/GenBank/DDBJ whole genome shotgun (WGS) entry which is preliminary data.</text>
</comment>
<dbReference type="Proteomes" id="UP000538292">
    <property type="component" value="Unassembled WGS sequence"/>
</dbReference>
<dbReference type="InterPro" id="IPR036388">
    <property type="entry name" value="WH-like_DNA-bd_sf"/>
</dbReference>
<evidence type="ECO:0000259" key="7">
    <source>
        <dbReference type="PROSITE" id="PS51078"/>
    </source>
</evidence>
<dbReference type="Pfam" id="PF01614">
    <property type="entry name" value="IclR_C"/>
    <property type="match status" value="1"/>
</dbReference>
<evidence type="ECO:0000259" key="6">
    <source>
        <dbReference type="PROSITE" id="PS51077"/>
    </source>
</evidence>
<name>A0A7W2API3_9BACL</name>
<dbReference type="Gene3D" id="1.10.10.10">
    <property type="entry name" value="Winged helix-like DNA-binding domain superfamily/Winged helix DNA-binding domain"/>
    <property type="match status" value="1"/>
</dbReference>
<dbReference type="GO" id="GO:0045892">
    <property type="term" value="P:negative regulation of DNA-templated transcription"/>
    <property type="evidence" value="ECO:0007669"/>
    <property type="project" value="TreeGrafter"/>
</dbReference>
<dbReference type="InterPro" id="IPR029016">
    <property type="entry name" value="GAF-like_dom_sf"/>
</dbReference>
<feature type="domain" description="HTH iclR-type" evidence="6">
    <location>
        <begin position="4"/>
        <end position="66"/>
    </location>
</feature>
<reference evidence="8 9" key="1">
    <citation type="submission" date="2020-07" db="EMBL/GenBank/DDBJ databases">
        <title>Thermoactinomyces phylogeny.</title>
        <authorList>
            <person name="Dunlap C."/>
        </authorList>
    </citation>
    <scope>NUCLEOTIDE SEQUENCE [LARGE SCALE GENOMIC DNA]</scope>
    <source>
        <strain evidence="8 9">AMNI-1</strain>
    </source>
</reference>
<dbReference type="GO" id="GO:0003700">
    <property type="term" value="F:DNA-binding transcription factor activity"/>
    <property type="evidence" value="ECO:0007669"/>
    <property type="project" value="TreeGrafter"/>
</dbReference>
<sequence>MPNVQSLERALNILNKLSEYPDGITIAQLSKQVGLTKSTTHRLLATLLNMNYVTKDKETDKYKLGLQILFLSRNLLNNSNIVTTAKPYLEKLSQEVNETVHLCVEDRGEVIYVDKIESNQTIRMFSRIGSRAPMYCTAVGKVLLSGADPEYFEELVSSMKLVPRTENTITSKEEFLEEIEKVKKQGYAIDNSENEAFLRCIACPVFDHQGKIIASFSISGPTNRVTMDLINNSLIEKMKQYSLKISRNFGYTGN</sequence>
<accession>A0A7W2API3</accession>